<dbReference type="EMBL" id="GBXM01073842">
    <property type="protein sequence ID" value="JAH34735.1"/>
    <property type="molecule type" value="Transcribed_RNA"/>
</dbReference>
<evidence type="ECO:0000313" key="1">
    <source>
        <dbReference type="EMBL" id="JAH34735.1"/>
    </source>
</evidence>
<dbReference type="AlphaFoldDB" id="A0A0E9S259"/>
<reference evidence="1" key="1">
    <citation type="submission" date="2014-11" db="EMBL/GenBank/DDBJ databases">
        <authorList>
            <person name="Amaro Gonzalez C."/>
        </authorList>
    </citation>
    <scope>NUCLEOTIDE SEQUENCE</scope>
</reference>
<sequence>MLMDDIGLHCTFTFYFLQQTVFCLSNGLEPNLNLKMTFFPPNCISCCLS</sequence>
<organism evidence="1">
    <name type="scientific">Anguilla anguilla</name>
    <name type="common">European freshwater eel</name>
    <name type="synonym">Muraena anguilla</name>
    <dbReference type="NCBI Taxonomy" id="7936"/>
    <lineage>
        <taxon>Eukaryota</taxon>
        <taxon>Metazoa</taxon>
        <taxon>Chordata</taxon>
        <taxon>Craniata</taxon>
        <taxon>Vertebrata</taxon>
        <taxon>Euteleostomi</taxon>
        <taxon>Actinopterygii</taxon>
        <taxon>Neopterygii</taxon>
        <taxon>Teleostei</taxon>
        <taxon>Anguilliformes</taxon>
        <taxon>Anguillidae</taxon>
        <taxon>Anguilla</taxon>
    </lineage>
</organism>
<reference evidence="1" key="2">
    <citation type="journal article" date="2015" name="Fish Shellfish Immunol.">
        <title>Early steps in the European eel (Anguilla anguilla)-Vibrio vulnificus interaction in the gills: Role of the RtxA13 toxin.</title>
        <authorList>
            <person name="Callol A."/>
            <person name="Pajuelo D."/>
            <person name="Ebbesson L."/>
            <person name="Teles M."/>
            <person name="MacKenzie S."/>
            <person name="Amaro C."/>
        </authorList>
    </citation>
    <scope>NUCLEOTIDE SEQUENCE</scope>
</reference>
<accession>A0A0E9S259</accession>
<proteinExistence type="predicted"/>
<name>A0A0E9S259_ANGAN</name>
<protein>
    <submittedName>
        <fullName evidence="1">Uncharacterized protein</fullName>
    </submittedName>
</protein>